<dbReference type="InterPro" id="IPR046478">
    <property type="entry name" value="DUF6799"/>
</dbReference>
<keyword evidence="1" id="KW-0732">Signal</keyword>
<proteinExistence type="predicted"/>
<name>A0A1G1TFN2_9BACT</name>
<sequence>MKHFILAAGVATALAGAPRLAAAQQGGYPVATTAQTQFVYQNGAVVRREGPATTPLTQNVRLANGTKINYKSGIVEFPGGKLTTLKEGDFVRPDGGLVFATPGSAAAARGNGPAPASTTFSTYTLPTRVVPGNATAETGALQLRVQLLERKVELLNRKVALLAQGQAASPDARQIDLDLTALDAQLQGGK</sequence>
<evidence type="ECO:0000313" key="4">
    <source>
        <dbReference type="Proteomes" id="UP000177506"/>
    </source>
</evidence>
<dbReference type="EMBL" id="MDZA01000266">
    <property type="protein sequence ID" value="OGX89680.1"/>
    <property type="molecule type" value="Genomic_DNA"/>
</dbReference>
<gene>
    <name evidence="3" type="ORF">BEN49_08740</name>
</gene>
<feature type="signal peptide" evidence="1">
    <location>
        <begin position="1"/>
        <end position="23"/>
    </location>
</feature>
<comment type="caution">
    <text evidence="3">The sequence shown here is derived from an EMBL/GenBank/DDBJ whole genome shotgun (WGS) entry which is preliminary data.</text>
</comment>
<accession>A0A1G1TFN2</accession>
<feature type="chain" id="PRO_5009579452" description="DUF6799 domain-containing protein" evidence="1">
    <location>
        <begin position="24"/>
        <end position="190"/>
    </location>
</feature>
<keyword evidence="4" id="KW-1185">Reference proteome</keyword>
<feature type="domain" description="DUF6799" evidence="2">
    <location>
        <begin position="41"/>
        <end position="95"/>
    </location>
</feature>
<dbReference type="RefSeq" id="WP_070744663.1">
    <property type="nucleotide sequence ID" value="NZ_MDZA01000266.1"/>
</dbReference>
<dbReference type="AlphaFoldDB" id="A0A1G1TFN2"/>
<dbReference type="Pfam" id="PF20606">
    <property type="entry name" value="DUF6799"/>
    <property type="match status" value="1"/>
</dbReference>
<evidence type="ECO:0000313" key="3">
    <source>
        <dbReference type="EMBL" id="OGX89680.1"/>
    </source>
</evidence>
<organism evidence="3 4">
    <name type="scientific">Hymenobacter coccineus</name>
    <dbReference type="NCBI Taxonomy" id="1908235"/>
    <lineage>
        <taxon>Bacteria</taxon>
        <taxon>Pseudomonadati</taxon>
        <taxon>Bacteroidota</taxon>
        <taxon>Cytophagia</taxon>
        <taxon>Cytophagales</taxon>
        <taxon>Hymenobacteraceae</taxon>
        <taxon>Hymenobacter</taxon>
    </lineage>
</organism>
<evidence type="ECO:0000259" key="2">
    <source>
        <dbReference type="Pfam" id="PF20606"/>
    </source>
</evidence>
<protein>
    <recommendedName>
        <fullName evidence="2">DUF6799 domain-containing protein</fullName>
    </recommendedName>
</protein>
<reference evidence="3 4" key="1">
    <citation type="submission" date="2016-08" db="EMBL/GenBank/DDBJ databases">
        <title>Hymenobacter coccineus sp. nov., Hymenobacter lapidarius sp. nov. and Hymenobacter glacialis sp. nov., isolated from Antarctic soil.</title>
        <authorList>
            <person name="Sedlacek I."/>
            <person name="Kralova S."/>
            <person name="Kyrova K."/>
            <person name="Maslanova I."/>
            <person name="Stankova E."/>
            <person name="Vrbovska V."/>
            <person name="Nemec M."/>
            <person name="Bartak M."/>
            <person name="Svec P."/>
            <person name="Busse H.-J."/>
            <person name="Pantucek R."/>
        </authorList>
    </citation>
    <scope>NUCLEOTIDE SEQUENCE [LARGE SCALE GENOMIC DNA]</scope>
    <source>
        <strain evidence="3 4">CCM 8649</strain>
    </source>
</reference>
<dbReference type="OrthoDB" id="878828at2"/>
<evidence type="ECO:0000256" key="1">
    <source>
        <dbReference type="SAM" id="SignalP"/>
    </source>
</evidence>
<dbReference type="Proteomes" id="UP000177506">
    <property type="component" value="Unassembled WGS sequence"/>
</dbReference>